<feature type="domain" description="Thioredoxin-like fold" evidence="2">
    <location>
        <begin position="54"/>
        <end position="241"/>
    </location>
</feature>
<gene>
    <name evidence="3" type="ORF">ACFOOT_14440</name>
</gene>
<name>A0ABV7V5E2_9SPHN</name>
<accession>A0ABV7V5E2</accession>
<dbReference type="RefSeq" id="WP_191323431.1">
    <property type="nucleotide sequence ID" value="NZ_BMZP01000004.1"/>
</dbReference>
<evidence type="ECO:0000313" key="3">
    <source>
        <dbReference type="EMBL" id="MFC3672618.1"/>
    </source>
</evidence>
<feature type="signal peptide" evidence="1">
    <location>
        <begin position="1"/>
        <end position="28"/>
    </location>
</feature>
<keyword evidence="4" id="KW-1185">Reference proteome</keyword>
<feature type="chain" id="PRO_5047420684" evidence="1">
    <location>
        <begin position="29"/>
        <end position="245"/>
    </location>
</feature>
<dbReference type="Gene3D" id="1.10.40.110">
    <property type="match status" value="1"/>
</dbReference>
<evidence type="ECO:0000313" key="4">
    <source>
        <dbReference type="Proteomes" id="UP001595683"/>
    </source>
</evidence>
<dbReference type="EMBL" id="JBHRYE010000022">
    <property type="protein sequence ID" value="MFC3672618.1"/>
    <property type="molecule type" value="Genomic_DNA"/>
</dbReference>
<dbReference type="Gene3D" id="3.40.30.10">
    <property type="entry name" value="Glutaredoxin"/>
    <property type="match status" value="1"/>
</dbReference>
<sequence>MKLRSAAKTIALSLTAALGLLAAHPALAAPPKKAAPAAPAGRNWNQTVVRTARDSFVLGNPNAPIKLVEYISYTCPHCAHFTQEADGQLRLGFIAPGKGSIEVRNFVRDPIDLTVALLTHCVSPAQFWQTHLMFLTRQEDWIGLEMTASQAQRQRWSTGPLASRTRAIASDFKFYDMMASRGVSRIAADRCLADEALANRLAAGTKEAADKDYVEGTPAFLINGLPLAGTASWAALKPQLEARMN</sequence>
<dbReference type="InterPro" id="IPR012336">
    <property type="entry name" value="Thioredoxin-like_fold"/>
</dbReference>
<comment type="caution">
    <text evidence="3">The sequence shown here is derived from an EMBL/GenBank/DDBJ whole genome shotgun (WGS) entry which is preliminary data.</text>
</comment>
<dbReference type="Pfam" id="PF13462">
    <property type="entry name" value="Thioredoxin_4"/>
    <property type="match status" value="1"/>
</dbReference>
<protein>
    <submittedName>
        <fullName evidence="3">Thioredoxin domain-containing protein</fullName>
    </submittedName>
</protein>
<proteinExistence type="predicted"/>
<keyword evidence="1" id="KW-0732">Signal</keyword>
<organism evidence="3 4">
    <name type="scientific">Novosphingobium pokkalii</name>
    <dbReference type="NCBI Taxonomy" id="1770194"/>
    <lineage>
        <taxon>Bacteria</taxon>
        <taxon>Pseudomonadati</taxon>
        <taxon>Pseudomonadota</taxon>
        <taxon>Alphaproteobacteria</taxon>
        <taxon>Sphingomonadales</taxon>
        <taxon>Sphingomonadaceae</taxon>
        <taxon>Novosphingobium</taxon>
    </lineage>
</organism>
<dbReference type="Proteomes" id="UP001595683">
    <property type="component" value="Unassembled WGS sequence"/>
</dbReference>
<evidence type="ECO:0000259" key="2">
    <source>
        <dbReference type="Pfam" id="PF13462"/>
    </source>
</evidence>
<evidence type="ECO:0000256" key="1">
    <source>
        <dbReference type="SAM" id="SignalP"/>
    </source>
</evidence>
<dbReference type="SUPFAM" id="SSF52833">
    <property type="entry name" value="Thioredoxin-like"/>
    <property type="match status" value="1"/>
</dbReference>
<dbReference type="InterPro" id="IPR036249">
    <property type="entry name" value="Thioredoxin-like_sf"/>
</dbReference>
<reference evidence="4" key="1">
    <citation type="journal article" date="2019" name="Int. J. Syst. Evol. Microbiol.">
        <title>The Global Catalogue of Microorganisms (GCM) 10K type strain sequencing project: providing services to taxonomists for standard genome sequencing and annotation.</title>
        <authorList>
            <consortium name="The Broad Institute Genomics Platform"/>
            <consortium name="The Broad Institute Genome Sequencing Center for Infectious Disease"/>
            <person name="Wu L."/>
            <person name="Ma J."/>
        </authorList>
    </citation>
    <scope>NUCLEOTIDE SEQUENCE [LARGE SCALE GENOMIC DNA]</scope>
    <source>
        <strain evidence="4">KCTC 42224</strain>
    </source>
</reference>